<sequence length="124" mass="13091">MTWSARITSRLSVETTGRICALAGIFTVDERVQARNRALGTDEDGLLAFIKSAPGNVSLESMMTEIRKLAAVRAIDLPTGVFADVAPEVLGRLASAGGRDAIGHYVVNALLLPLCLPPGCTALR</sequence>
<protein>
    <submittedName>
        <fullName evidence="1">Uncharacterized protein</fullName>
    </submittedName>
</protein>
<evidence type="ECO:0000313" key="2">
    <source>
        <dbReference type="Proteomes" id="UP000579153"/>
    </source>
</evidence>
<accession>A0A7W9GBJ6</accession>
<name>A0A7W9GBJ6_9ACTN</name>
<gene>
    <name evidence="1" type="ORF">HD596_007508</name>
</gene>
<organism evidence="1 2">
    <name type="scientific">Nonomuraea jabiensis</name>
    <dbReference type="NCBI Taxonomy" id="882448"/>
    <lineage>
        <taxon>Bacteria</taxon>
        <taxon>Bacillati</taxon>
        <taxon>Actinomycetota</taxon>
        <taxon>Actinomycetes</taxon>
        <taxon>Streptosporangiales</taxon>
        <taxon>Streptosporangiaceae</taxon>
        <taxon>Nonomuraea</taxon>
    </lineage>
</organism>
<proteinExistence type="predicted"/>
<reference evidence="1 2" key="1">
    <citation type="submission" date="2020-08" db="EMBL/GenBank/DDBJ databases">
        <title>Sequencing the genomes of 1000 actinobacteria strains.</title>
        <authorList>
            <person name="Klenk H.-P."/>
        </authorList>
    </citation>
    <scope>NUCLEOTIDE SEQUENCE [LARGE SCALE GENOMIC DNA]</scope>
    <source>
        <strain evidence="1 2">DSM 45507</strain>
    </source>
</reference>
<dbReference type="EMBL" id="JACHMB010000001">
    <property type="protein sequence ID" value="MBB5780752.1"/>
    <property type="molecule type" value="Genomic_DNA"/>
</dbReference>
<dbReference type="AlphaFoldDB" id="A0A7W9GBJ6"/>
<keyword evidence="2" id="KW-1185">Reference proteome</keyword>
<dbReference type="RefSeq" id="WP_185074166.1">
    <property type="nucleotide sequence ID" value="NZ_JACHMB010000001.1"/>
</dbReference>
<comment type="caution">
    <text evidence="1">The sequence shown here is derived from an EMBL/GenBank/DDBJ whole genome shotgun (WGS) entry which is preliminary data.</text>
</comment>
<dbReference type="Proteomes" id="UP000579153">
    <property type="component" value="Unassembled WGS sequence"/>
</dbReference>
<evidence type="ECO:0000313" key="1">
    <source>
        <dbReference type="EMBL" id="MBB5780752.1"/>
    </source>
</evidence>